<evidence type="ECO:0000313" key="8">
    <source>
        <dbReference type="Proteomes" id="UP001595824"/>
    </source>
</evidence>
<evidence type="ECO:0000256" key="1">
    <source>
        <dbReference type="ARBA" id="ARBA00005336"/>
    </source>
</evidence>
<evidence type="ECO:0000259" key="6">
    <source>
        <dbReference type="SMART" id="SM01217"/>
    </source>
</evidence>
<dbReference type="Gene3D" id="2.80.10.50">
    <property type="match status" value="4"/>
</dbReference>
<dbReference type="PANTHER" id="PTHR42721:SF3">
    <property type="entry name" value="BETA-D-XYLOSIDASE 5-RELATED"/>
    <property type="match status" value="1"/>
</dbReference>
<feature type="domain" description="Ricin B lectin" evidence="5">
    <location>
        <begin position="1366"/>
        <end position="1489"/>
    </location>
</feature>
<dbReference type="PANTHER" id="PTHR42721">
    <property type="entry name" value="SUGAR HYDROLASE-RELATED"/>
    <property type="match status" value="1"/>
</dbReference>
<feature type="chain" id="PRO_5045102152" evidence="4">
    <location>
        <begin position="35"/>
        <end position="1619"/>
    </location>
</feature>
<dbReference type="Gene3D" id="2.60.40.10">
    <property type="entry name" value="Immunoglobulins"/>
    <property type="match status" value="2"/>
</dbReference>
<keyword evidence="8" id="KW-1185">Reference proteome</keyword>
<dbReference type="Gene3D" id="3.40.50.1700">
    <property type="entry name" value="Glycoside hydrolase family 3 C-terminal domain"/>
    <property type="match status" value="1"/>
</dbReference>
<evidence type="ECO:0000256" key="4">
    <source>
        <dbReference type="SAM" id="SignalP"/>
    </source>
</evidence>
<dbReference type="InterPro" id="IPR017853">
    <property type="entry name" value="GH"/>
</dbReference>
<dbReference type="InterPro" id="IPR008964">
    <property type="entry name" value="Invasin/intimin_cell_adhesion"/>
</dbReference>
<dbReference type="InterPro" id="IPR002772">
    <property type="entry name" value="Glyco_hydro_3_C"/>
</dbReference>
<dbReference type="EMBL" id="JBHSDP010000024">
    <property type="protein sequence ID" value="MFC4330911.1"/>
    <property type="molecule type" value="Genomic_DNA"/>
</dbReference>
<feature type="domain" description="Ricin B lectin" evidence="5">
    <location>
        <begin position="1233"/>
        <end position="1360"/>
    </location>
</feature>
<dbReference type="InterPro" id="IPR000772">
    <property type="entry name" value="Ricin_B_lectin"/>
</dbReference>
<keyword evidence="2 4" id="KW-0732">Signal</keyword>
<comment type="similarity">
    <text evidence="1">Belongs to the glycosyl hydrolase 3 family.</text>
</comment>
<dbReference type="InterPro" id="IPR044993">
    <property type="entry name" value="BXL"/>
</dbReference>
<dbReference type="Pfam" id="PF10633">
    <property type="entry name" value="NPCBM_assoc"/>
    <property type="match status" value="1"/>
</dbReference>
<dbReference type="Gene3D" id="2.60.40.1080">
    <property type="match status" value="1"/>
</dbReference>
<dbReference type="Pfam" id="PF00933">
    <property type="entry name" value="Glyco_hydro_3"/>
    <property type="match status" value="1"/>
</dbReference>
<evidence type="ECO:0000259" key="5">
    <source>
        <dbReference type="SMART" id="SM00458"/>
    </source>
</evidence>
<gene>
    <name evidence="7" type="ORF">ACFPC0_24605</name>
</gene>
<keyword evidence="3" id="KW-0378">Hydrolase</keyword>
<reference evidence="8" key="1">
    <citation type="journal article" date="2019" name="Int. J. Syst. Evol. Microbiol.">
        <title>The Global Catalogue of Microorganisms (GCM) 10K type strain sequencing project: providing services to taxonomists for standard genome sequencing and annotation.</title>
        <authorList>
            <consortium name="The Broad Institute Genomics Platform"/>
            <consortium name="The Broad Institute Genome Sequencing Center for Infectious Disease"/>
            <person name="Wu L."/>
            <person name="Ma J."/>
        </authorList>
    </citation>
    <scope>NUCLEOTIDE SEQUENCE [LARGE SCALE GENOMIC DNA]</scope>
    <source>
        <strain evidence="8">PCU 347</strain>
    </source>
</reference>
<accession>A0ABV8TKJ8</accession>
<name>A0ABV8TKJ8_9ACTN</name>
<protein>
    <submittedName>
        <fullName evidence="7">Ricin-type beta-trefoil lectin domain protein</fullName>
    </submittedName>
</protein>
<evidence type="ECO:0000313" key="7">
    <source>
        <dbReference type="EMBL" id="MFC4330911.1"/>
    </source>
</evidence>
<evidence type="ECO:0000256" key="3">
    <source>
        <dbReference type="ARBA" id="ARBA00022801"/>
    </source>
</evidence>
<dbReference type="InterPro" id="IPR001764">
    <property type="entry name" value="Glyco_hydro_3_N"/>
</dbReference>
<dbReference type="InterPro" id="IPR036962">
    <property type="entry name" value="Glyco_hydro_3_N_sf"/>
</dbReference>
<dbReference type="InterPro" id="IPR026891">
    <property type="entry name" value="Fn3-like"/>
</dbReference>
<evidence type="ECO:0000256" key="2">
    <source>
        <dbReference type="ARBA" id="ARBA00022729"/>
    </source>
</evidence>
<dbReference type="SMART" id="SM01217">
    <property type="entry name" value="Fn3_like"/>
    <property type="match status" value="1"/>
</dbReference>
<dbReference type="Pfam" id="PF02368">
    <property type="entry name" value="Big_2"/>
    <property type="match status" value="1"/>
</dbReference>
<dbReference type="Pfam" id="PF14310">
    <property type="entry name" value="Fn3-like"/>
    <property type="match status" value="1"/>
</dbReference>
<feature type="domain" description="Fibronectin type III-like" evidence="6">
    <location>
        <begin position="730"/>
        <end position="803"/>
    </location>
</feature>
<feature type="domain" description="Ricin B lectin" evidence="5">
    <location>
        <begin position="1492"/>
        <end position="1618"/>
    </location>
</feature>
<organism evidence="7 8">
    <name type="scientific">Streptomyces andamanensis</name>
    <dbReference type="NCBI Taxonomy" id="1565035"/>
    <lineage>
        <taxon>Bacteria</taxon>
        <taxon>Bacillati</taxon>
        <taxon>Actinomycetota</taxon>
        <taxon>Actinomycetes</taxon>
        <taxon>Kitasatosporales</taxon>
        <taxon>Streptomycetaceae</taxon>
        <taxon>Streptomyces</taxon>
    </lineage>
</organism>
<dbReference type="SUPFAM" id="SSF52279">
    <property type="entry name" value="Beta-D-glucan exohydrolase, C-terminal domain"/>
    <property type="match status" value="1"/>
</dbReference>
<dbReference type="Pfam" id="PF01915">
    <property type="entry name" value="Glyco_hydro_3_C"/>
    <property type="match status" value="1"/>
</dbReference>
<proteinExistence type="inferred from homology"/>
<dbReference type="Proteomes" id="UP001595824">
    <property type="component" value="Unassembled WGS sequence"/>
</dbReference>
<feature type="signal peptide" evidence="4">
    <location>
        <begin position="1"/>
        <end position="34"/>
    </location>
</feature>
<dbReference type="Gene3D" id="3.20.20.300">
    <property type="entry name" value="Glycoside hydrolase, family 3, N-terminal domain"/>
    <property type="match status" value="1"/>
</dbReference>
<comment type="caution">
    <text evidence="7">The sequence shown here is derived from an EMBL/GenBank/DDBJ whole genome shotgun (WGS) entry which is preliminary data.</text>
</comment>
<dbReference type="RefSeq" id="WP_381742001.1">
    <property type="nucleotide sequence ID" value="NZ_JBHSDP010000024.1"/>
</dbReference>
<dbReference type="InterPro" id="IPR018905">
    <property type="entry name" value="A-galactase_NEW3"/>
</dbReference>
<dbReference type="SUPFAM" id="SSF51445">
    <property type="entry name" value="(Trans)glycosidases"/>
    <property type="match status" value="1"/>
</dbReference>
<dbReference type="SUPFAM" id="SSF49373">
    <property type="entry name" value="Invasin/intimin cell-adhesion fragments"/>
    <property type="match status" value="1"/>
</dbReference>
<dbReference type="SUPFAM" id="SSF50370">
    <property type="entry name" value="Ricin B-like lectins"/>
    <property type="match status" value="3"/>
</dbReference>
<dbReference type="InterPro" id="IPR035992">
    <property type="entry name" value="Ricin_B-like_lectins"/>
</dbReference>
<dbReference type="SMART" id="SM00458">
    <property type="entry name" value="RICIN"/>
    <property type="match status" value="3"/>
</dbReference>
<sequence length="1619" mass="166033">MHRPRRHPHRRGRRTAVLATAVVALTLAASDATAAPLARPTVTDQAARATPVYQDTRYSFEERAADLVARMTLDQKIRQLITNDAPAIPALGVQGYTYWNEALHGIQALGNGKNVGDGGSWPIKATGFPTSLATSMAWDPELQYQEGSAISDEARGFLDKSLFGTGQNNLGSSADNYGALTYFAPTVNNDRDPLWGRHDESYGEDPYLQAELGGQFVDGFQGQKPDGTSLNGYLKAAATAKHYALNNVEDGRTGISSDVDDSQLRDYYTKQFASLIGEAHVAGLMTSYNAINGTPAVANTYTNNELAQRTYGFGGFTTSDCGGVGTTYKLPDEGHDWAPAPFTTNGSHGNPLWINGRTGDEVRAPAGGQAMALRSGNDLNCSGEEMTTANVLEAVRAGLLDEGVIDTALVKVFTVRMRTGEFDPAGSVPYTSIDKSVIQSADHKALAAKAADASMVLLKNGTLAATGRPLLPLKAASVSKVVVLGTLADTVSLGSYGNAPAQQVSMRQGITDALKAANPGASVLYDAAGSSTTGTGAITLSAATQAAVKAADLVVVVAGTDQDTASEGKDRKSLALPGNQNALIDQVAALGNPNTVLDLQAVGAVDIAARQSKAAAILFSSYNGQSQGTALADVLFGKQNPQGHLTFTWYKDDTQLTGKNNYGLTPAQSDGKGQTYQYFTGTPTYPFGYGLSYTGFTYSAAQVDKSAITADGTVNVSFDVTNTGDTPGATVAQLYAANTFTVSGVTLPRQRLVGFKNTGVLAPREKIHVTLPVAAADLSVWNPATSRQTVFPGAWALRVASDSATVRSTATVNITGTLTPKVRTVTVQPGRVVFHAGETLDLTKKNPWIKDDTDPAKEQRDTSITADDIVEAVNNDQTFTDLSKTTVQYASSDPTVATVSSSGVVSAASDGVTTIKVTVGGVTGSMVMVVKDVLALKTAPVIQPGRTAEATTTLTNGTGAALTGVTVSVPAPSGWTVQATTPATFSSVAAGTTVTTTWRVTAPSDAAPGNTPLTATAVHTAGSYTAAATLRVPFASQKAAYTNVGVTDDGNTRPGKYDGGGFSFSAQALAAEGLAPGTSFTHAGLAYQWPDVPAGSPDAIDTRGQAVALSGSGSELGFVGSGTSGPHQGVGTIVYTDGTTQQYGLSFSDWWDGTNVAQGSDLLSSFPYINNSEGRQNQKVSLFTTKVPLAAGKTVQAVVLPASEDPSTGAPQGHVFAMAIGGTVHTPAPQPDGPVGHITGIGSKCVDLAAGPAAGVQVVLRSCNQNASQQWALGADKSLWNQGKCMTTEYGGTGNGTRVVLDYCDGSKEQQWSVDAATGYLVNAKSGYCLEDADGSTADGNPLIIWACNPGDVGQKWQVPTGTSASGPSGRVAGYNGKCVEAGAEGAAVQLNTCGSAASQSWTAASDGTLRAQGKCMTVAGGGTGDGTAVQLAACSGAASQKWQAQANGTLVATQSGKCLDATGPSSANGTKLQIWACAASDNQIWGVPSSRPAGVVSGYGGKCAEVAGSASANGTAVQLNVCGTGSAQSWTVAADGTLRALGKCMTVAGSGTANGTAVQLATCSGAASQKWQAQANGTLVATQSGKCLDATGPSSANGTKLQIWTCAASDNQLWKLPA</sequence>
<dbReference type="InterPro" id="IPR013783">
    <property type="entry name" value="Ig-like_fold"/>
</dbReference>
<dbReference type="Pfam" id="PF00652">
    <property type="entry name" value="Ricin_B_lectin"/>
    <property type="match status" value="3"/>
</dbReference>
<dbReference type="PROSITE" id="PS50231">
    <property type="entry name" value="RICIN_B_LECTIN"/>
    <property type="match status" value="3"/>
</dbReference>
<dbReference type="InterPro" id="IPR036881">
    <property type="entry name" value="Glyco_hydro_3_C_sf"/>
</dbReference>
<dbReference type="CDD" id="cd23451">
    <property type="entry name" value="beta-trefoil_Ricin_laminarinase"/>
    <property type="match status" value="1"/>
</dbReference>
<dbReference type="InterPro" id="IPR003343">
    <property type="entry name" value="Big_2"/>
</dbReference>